<dbReference type="AlphaFoldDB" id="A0A1T5LGX6"/>
<proteinExistence type="predicted"/>
<organism evidence="1 2">
    <name type="scientific">Pseudoxanthomonas indica</name>
    <dbReference type="NCBI Taxonomy" id="428993"/>
    <lineage>
        <taxon>Bacteria</taxon>
        <taxon>Pseudomonadati</taxon>
        <taxon>Pseudomonadota</taxon>
        <taxon>Gammaproteobacteria</taxon>
        <taxon>Lysobacterales</taxon>
        <taxon>Lysobacteraceae</taxon>
        <taxon>Pseudoxanthomonas</taxon>
    </lineage>
</organism>
<dbReference type="EMBL" id="FUZV01000002">
    <property type="protein sequence ID" value="SKC75253.1"/>
    <property type="molecule type" value="Genomic_DNA"/>
</dbReference>
<protein>
    <submittedName>
        <fullName evidence="1">Uncharacterized protein</fullName>
    </submittedName>
</protein>
<sequence length="730" mass="79849">MGIRGNRPRLQRLDAYSGKSVKRIKTGLAIVAVLGVVAGAWAARMQWASPDTASGVSNRTDSRGVALPASAAAAAGKRANGSQPLVPGGIVTLVGEVVELAPGGRPMSVVVQVGANDYPAVVQGTTYSVRVSGAPSNAMVKVVVESTRVHYESVLGTYGRLHVLAGADNTLSLSEQPALRVSPYTTALEYLARNSLGHAAGSDREFELAVRSVYSDELENAAYLISAVSAGTIALPTLFADGYGMLHDRDRFRDLYYDTAFLAAAKGYLDRQATQAPVASLANIPVKLAMMSALPWHELPMNADQFFLFDRSASGQALFLESISLPSPYYNVSVLPNGVIDLQPWNPYPNQFYRAADNTNVNRTRVRYQLRRLFQGADYSQWVVRLDWKEQVITWDDTGAIETGTDYFVLGGVDMDRWIRPEGWGNLNGKQVALPTTCPEQNTLQVIQCAFARQRFNIGGTGVQVEPGEKMDDDFVLYPVAADGVATTWSVDVAARSLSVGHDMLQSTYWKVDDSRYGMSPVVYRSRDTRYGYTRVGLGFQIPENTPQQGALTAEGDWWADDFRSLPATYMDYEWQRRVQRDGANNADYRTYIEGTWPTPTRHQWSFANGAWLDSRALVTAPMTTCAEIFPAICYSKGTYFRPLLRAGNRYYGVREEYDHYNNWVNGSDSLRSRSRAGFYDCLSGPCTGPNGLVDLAPVAATAAPARPAVAARAAYGSRAAIKGRAAVAH</sequence>
<gene>
    <name evidence="1" type="ORF">SAMN06296058_2506</name>
</gene>
<evidence type="ECO:0000313" key="2">
    <source>
        <dbReference type="Proteomes" id="UP000190341"/>
    </source>
</evidence>
<keyword evidence="2" id="KW-1185">Reference proteome</keyword>
<name>A0A1T5LGX6_9GAMM</name>
<dbReference type="Proteomes" id="UP000190341">
    <property type="component" value="Unassembled WGS sequence"/>
</dbReference>
<accession>A0A1T5LGX6</accession>
<dbReference type="STRING" id="428993.SAMN06296058_2506"/>
<evidence type="ECO:0000313" key="1">
    <source>
        <dbReference type="EMBL" id="SKC75253.1"/>
    </source>
</evidence>
<reference evidence="1 2" key="1">
    <citation type="submission" date="2017-02" db="EMBL/GenBank/DDBJ databases">
        <authorList>
            <person name="Peterson S.W."/>
        </authorList>
    </citation>
    <scope>NUCLEOTIDE SEQUENCE [LARGE SCALE GENOMIC DNA]</scope>
    <source>
        <strain evidence="1 2">P15</strain>
    </source>
</reference>